<dbReference type="EMBL" id="OC861212">
    <property type="protein sequence ID" value="CAD7629264.1"/>
    <property type="molecule type" value="Genomic_DNA"/>
</dbReference>
<keyword evidence="1" id="KW-0862">Zinc</keyword>
<keyword evidence="5" id="KW-1185">Reference proteome</keyword>
<evidence type="ECO:0000256" key="1">
    <source>
        <dbReference type="PROSITE-ProRule" id="PRU00042"/>
    </source>
</evidence>
<accession>A0A7R9Q2R5</accession>
<dbReference type="InterPro" id="IPR013087">
    <property type="entry name" value="Znf_C2H2_type"/>
</dbReference>
<evidence type="ECO:0000256" key="2">
    <source>
        <dbReference type="SAM" id="MobiDB-lite"/>
    </source>
</evidence>
<dbReference type="SMART" id="SM00355">
    <property type="entry name" value="ZnF_C2H2"/>
    <property type="match status" value="2"/>
</dbReference>
<feature type="region of interest" description="Disordered" evidence="2">
    <location>
        <begin position="1"/>
        <end position="55"/>
    </location>
</feature>
<dbReference type="Gene3D" id="3.30.160.60">
    <property type="entry name" value="Classic Zinc Finger"/>
    <property type="match status" value="2"/>
</dbReference>
<evidence type="ECO:0000313" key="4">
    <source>
        <dbReference type="EMBL" id="CAD7629264.1"/>
    </source>
</evidence>
<dbReference type="PROSITE" id="PS00028">
    <property type="entry name" value="ZINC_FINGER_C2H2_1"/>
    <property type="match status" value="2"/>
</dbReference>
<protein>
    <recommendedName>
        <fullName evidence="3">C2H2-type domain-containing protein</fullName>
    </recommendedName>
</protein>
<reference evidence="4" key="1">
    <citation type="submission" date="2020-11" db="EMBL/GenBank/DDBJ databases">
        <authorList>
            <person name="Tran Van P."/>
        </authorList>
    </citation>
    <scope>NUCLEOTIDE SEQUENCE</scope>
</reference>
<name>A0A7R9Q2R5_9ACAR</name>
<feature type="domain" description="C2H2-type" evidence="3">
    <location>
        <begin position="162"/>
        <end position="189"/>
    </location>
</feature>
<dbReference type="OrthoDB" id="9411774at2759"/>
<dbReference type="AlphaFoldDB" id="A0A7R9Q2R5"/>
<feature type="region of interest" description="Disordered" evidence="2">
    <location>
        <begin position="83"/>
        <end position="109"/>
    </location>
</feature>
<dbReference type="SUPFAM" id="SSF57667">
    <property type="entry name" value="beta-beta-alpha zinc fingers"/>
    <property type="match status" value="1"/>
</dbReference>
<feature type="domain" description="C2H2-type" evidence="3">
    <location>
        <begin position="213"/>
        <end position="243"/>
    </location>
</feature>
<sequence>MSTRLDLHIRRHAIEDSTQSGEPIGRSSHVRHQSLSATPDDRHHMTPFNTPGPSMPLLITTNTTSSADSQWLDIKYNNLITSSDAGDQSWSRAPDGRQQMPTISTTNPTFITTTTSSADSQLVDTISDNDSDSDVELIGSVGPKRSARNVDIQAPPSRSVDYKCRVCGEGFKSGRALGRHMRCHQPQRAGQPAPPSSAPINTTTLSVPPKRSYSCPHIGCGKSFTNQGLVYWHMSKEHRANGTASSAHRYRRRKW</sequence>
<evidence type="ECO:0000313" key="5">
    <source>
        <dbReference type="Proteomes" id="UP000759131"/>
    </source>
</evidence>
<proteinExistence type="predicted"/>
<gene>
    <name evidence="4" type="ORF">OSB1V03_LOCUS9681</name>
</gene>
<feature type="compositionally biased region" description="Basic and acidic residues" evidence="2">
    <location>
        <begin position="1"/>
        <end position="15"/>
    </location>
</feature>
<evidence type="ECO:0000259" key="3">
    <source>
        <dbReference type="PROSITE" id="PS50157"/>
    </source>
</evidence>
<dbReference type="Pfam" id="PF13912">
    <property type="entry name" value="zf-C2H2_6"/>
    <property type="match status" value="1"/>
</dbReference>
<keyword evidence="1" id="KW-0863">Zinc-finger</keyword>
<dbReference type="Pfam" id="PF00096">
    <property type="entry name" value="zf-C2H2"/>
    <property type="match status" value="1"/>
</dbReference>
<keyword evidence="1" id="KW-0479">Metal-binding</keyword>
<dbReference type="InterPro" id="IPR036236">
    <property type="entry name" value="Znf_C2H2_sf"/>
</dbReference>
<organism evidence="4">
    <name type="scientific">Medioppia subpectinata</name>
    <dbReference type="NCBI Taxonomy" id="1979941"/>
    <lineage>
        <taxon>Eukaryota</taxon>
        <taxon>Metazoa</taxon>
        <taxon>Ecdysozoa</taxon>
        <taxon>Arthropoda</taxon>
        <taxon>Chelicerata</taxon>
        <taxon>Arachnida</taxon>
        <taxon>Acari</taxon>
        <taxon>Acariformes</taxon>
        <taxon>Sarcoptiformes</taxon>
        <taxon>Oribatida</taxon>
        <taxon>Brachypylina</taxon>
        <taxon>Oppioidea</taxon>
        <taxon>Oppiidae</taxon>
        <taxon>Medioppia</taxon>
    </lineage>
</organism>
<dbReference type="GO" id="GO:0008270">
    <property type="term" value="F:zinc ion binding"/>
    <property type="evidence" value="ECO:0007669"/>
    <property type="project" value="UniProtKB-KW"/>
</dbReference>
<dbReference type="Proteomes" id="UP000759131">
    <property type="component" value="Unassembled WGS sequence"/>
</dbReference>
<dbReference type="PROSITE" id="PS50157">
    <property type="entry name" value="ZINC_FINGER_C2H2_2"/>
    <property type="match status" value="2"/>
</dbReference>
<dbReference type="EMBL" id="CAJPIZ010006637">
    <property type="protein sequence ID" value="CAG2109694.1"/>
    <property type="molecule type" value="Genomic_DNA"/>
</dbReference>